<dbReference type="CDD" id="cd08479">
    <property type="entry name" value="PBP2_CrgA_like_9"/>
    <property type="match status" value="1"/>
</dbReference>
<dbReference type="SUPFAM" id="SSF53850">
    <property type="entry name" value="Periplasmic binding protein-like II"/>
    <property type="match status" value="1"/>
</dbReference>
<dbReference type="PANTHER" id="PTHR30537">
    <property type="entry name" value="HTH-TYPE TRANSCRIPTIONAL REGULATOR"/>
    <property type="match status" value="1"/>
</dbReference>
<proteinExistence type="inferred from homology"/>
<comment type="caution">
    <text evidence="6">The sequence shown here is derived from an EMBL/GenBank/DDBJ whole genome shotgun (WGS) entry which is preliminary data.</text>
</comment>
<dbReference type="Proteomes" id="UP000294692">
    <property type="component" value="Unassembled WGS sequence"/>
</dbReference>
<dbReference type="PANTHER" id="PTHR30537:SF5">
    <property type="entry name" value="HTH-TYPE TRANSCRIPTIONAL ACTIVATOR TTDR-RELATED"/>
    <property type="match status" value="1"/>
</dbReference>
<keyword evidence="2" id="KW-0805">Transcription regulation</keyword>
<dbReference type="AlphaFoldDB" id="A0A4R3V0Y5"/>
<protein>
    <submittedName>
        <fullName evidence="6">DNA-binding transcriptional LysR family regulator</fullName>
    </submittedName>
</protein>
<evidence type="ECO:0000259" key="5">
    <source>
        <dbReference type="PROSITE" id="PS50931"/>
    </source>
</evidence>
<keyword evidence="7" id="KW-1185">Reference proteome</keyword>
<dbReference type="InterPro" id="IPR000847">
    <property type="entry name" value="LysR_HTH_N"/>
</dbReference>
<dbReference type="Gene3D" id="1.10.10.10">
    <property type="entry name" value="Winged helix-like DNA-binding domain superfamily/Winged helix DNA-binding domain"/>
    <property type="match status" value="1"/>
</dbReference>
<dbReference type="PROSITE" id="PS50931">
    <property type="entry name" value="HTH_LYSR"/>
    <property type="match status" value="1"/>
</dbReference>
<dbReference type="GO" id="GO:0006351">
    <property type="term" value="P:DNA-templated transcription"/>
    <property type="evidence" value="ECO:0007669"/>
    <property type="project" value="TreeGrafter"/>
</dbReference>
<evidence type="ECO:0000313" key="6">
    <source>
        <dbReference type="EMBL" id="TCU98376.1"/>
    </source>
</evidence>
<reference evidence="6 7" key="1">
    <citation type="submission" date="2019-03" db="EMBL/GenBank/DDBJ databases">
        <title>Genomic Encyclopedia of Type Strains, Phase IV (KMG-IV): sequencing the most valuable type-strain genomes for metagenomic binning, comparative biology and taxonomic classification.</title>
        <authorList>
            <person name="Goeker M."/>
        </authorList>
    </citation>
    <scope>NUCLEOTIDE SEQUENCE [LARGE SCALE GENOMIC DNA]</scope>
    <source>
        <strain evidence="6 7">DSM 100048</strain>
    </source>
</reference>
<dbReference type="Gene3D" id="3.40.190.290">
    <property type="match status" value="1"/>
</dbReference>
<gene>
    <name evidence="6" type="ORF">EV686_10573</name>
</gene>
<dbReference type="SUPFAM" id="SSF46785">
    <property type="entry name" value="Winged helix' DNA-binding domain"/>
    <property type="match status" value="1"/>
</dbReference>
<evidence type="ECO:0000256" key="4">
    <source>
        <dbReference type="ARBA" id="ARBA00023163"/>
    </source>
</evidence>
<dbReference type="OrthoDB" id="8954631at2"/>
<evidence type="ECO:0000256" key="2">
    <source>
        <dbReference type="ARBA" id="ARBA00023015"/>
    </source>
</evidence>
<dbReference type="InterPro" id="IPR058163">
    <property type="entry name" value="LysR-type_TF_proteobact-type"/>
</dbReference>
<dbReference type="FunFam" id="3.40.190.290:FF:000001">
    <property type="entry name" value="Transcriptional regulator, LysR family"/>
    <property type="match status" value="1"/>
</dbReference>
<organism evidence="6 7">
    <name type="scientific">Paracandidimonas soli</name>
    <dbReference type="NCBI Taxonomy" id="1917182"/>
    <lineage>
        <taxon>Bacteria</taxon>
        <taxon>Pseudomonadati</taxon>
        <taxon>Pseudomonadota</taxon>
        <taxon>Betaproteobacteria</taxon>
        <taxon>Burkholderiales</taxon>
        <taxon>Alcaligenaceae</taxon>
        <taxon>Paracandidimonas</taxon>
    </lineage>
</organism>
<dbReference type="GO" id="GO:0003700">
    <property type="term" value="F:DNA-binding transcription factor activity"/>
    <property type="evidence" value="ECO:0007669"/>
    <property type="project" value="InterPro"/>
</dbReference>
<feature type="domain" description="HTH lysR-type" evidence="5">
    <location>
        <begin position="1"/>
        <end position="59"/>
    </location>
</feature>
<dbReference type="InterPro" id="IPR036390">
    <property type="entry name" value="WH_DNA-bd_sf"/>
</dbReference>
<dbReference type="GO" id="GO:0043565">
    <property type="term" value="F:sequence-specific DNA binding"/>
    <property type="evidence" value="ECO:0007669"/>
    <property type="project" value="TreeGrafter"/>
</dbReference>
<dbReference type="RefSeq" id="WP_132477045.1">
    <property type="nucleotide sequence ID" value="NZ_JBEBWM010000001.1"/>
</dbReference>
<dbReference type="EMBL" id="SMBX01000005">
    <property type="protein sequence ID" value="TCU98376.1"/>
    <property type="molecule type" value="Genomic_DNA"/>
</dbReference>
<dbReference type="InterPro" id="IPR005119">
    <property type="entry name" value="LysR_subst-bd"/>
</dbReference>
<keyword evidence="3 6" id="KW-0238">DNA-binding</keyword>
<keyword evidence="4" id="KW-0804">Transcription</keyword>
<dbReference type="Pfam" id="PF03466">
    <property type="entry name" value="LysR_substrate"/>
    <property type="match status" value="1"/>
</dbReference>
<accession>A0A4R3V0Y5</accession>
<evidence type="ECO:0000256" key="1">
    <source>
        <dbReference type="ARBA" id="ARBA00009437"/>
    </source>
</evidence>
<dbReference type="InterPro" id="IPR036388">
    <property type="entry name" value="WH-like_DNA-bd_sf"/>
</dbReference>
<evidence type="ECO:0000313" key="7">
    <source>
        <dbReference type="Proteomes" id="UP000294692"/>
    </source>
</evidence>
<name>A0A4R3V0Y5_9BURK</name>
<sequence>MNKLTDLEFFLKLVRLGSLTALAREYGVAASTVSKRLAAIEARLGVRLLNRSTRRMHLTVEGEHYFSQGGRLAADLRELEQTLAGARAVPRGLLRVSATMGFGREHIAPAVSEFCDSYPEVEVALYLSDRPMSQDMQDFDVAIRIGELPDASLAARRIALNERILCASPAYLGRHGSPVRPYDLLSHRCLIIRENDETHGVWKLTAETRTETVKVRGRLSSNDGLVVLSWALDGQGIALRSRWNVAHHLRAGRLVHVLPDWASKPADIMAVFPTRQHLTAKTRAFVDFLAKRFEGATF</sequence>
<comment type="similarity">
    <text evidence="1">Belongs to the LysR transcriptional regulatory family.</text>
</comment>
<evidence type="ECO:0000256" key="3">
    <source>
        <dbReference type="ARBA" id="ARBA00023125"/>
    </source>
</evidence>
<dbReference type="Pfam" id="PF00126">
    <property type="entry name" value="HTH_1"/>
    <property type="match status" value="1"/>
</dbReference>